<dbReference type="PANTHER" id="PTHR24305:SF166">
    <property type="entry name" value="CYTOCHROME P450 12A4, MITOCHONDRIAL-RELATED"/>
    <property type="match status" value="1"/>
</dbReference>
<dbReference type="HOGENOM" id="CLU_001570_5_11_1"/>
<dbReference type="SUPFAM" id="SSF48264">
    <property type="entry name" value="Cytochrome P450"/>
    <property type="match status" value="1"/>
</dbReference>
<dbReference type="InterPro" id="IPR002401">
    <property type="entry name" value="Cyt_P450_E_grp-I"/>
</dbReference>
<feature type="binding site" description="axial binding residue" evidence="9">
    <location>
        <position position="494"/>
    </location>
    <ligand>
        <name>heme</name>
        <dbReference type="ChEBI" id="CHEBI:30413"/>
    </ligand>
    <ligandPart>
        <name>Fe</name>
        <dbReference type="ChEBI" id="CHEBI:18248"/>
    </ligandPart>
</feature>
<dbReference type="PRINTS" id="PR00385">
    <property type="entry name" value="P450"/>
</dbReference>
<dbReference type="InterPro" id="IPR050121">
    <property type="entry name" value="Cytochrome_P450_monoxygenase"/>
</dbReference>
<dbReference type="InParanoid" id="J4GF04"/>
<comment type="pathway">
    <text evidence="2">Secondary metabolite biosynthesis.</text>
</comment>
<gene>
    <name evidence="10" type="ORF">FIBRA_07589</name>
</gene>
<protein>
    <recommendedName>
        <fullName evidence="12">Cytochrome P450</fullName>
    </recommendedName>
</protein>
<sequence length="558" mass="62904">MSLLPHIATYATHSLAIAITLLVLWKTTSWFLVKQNSPLRHVPGPPVSSWLYGHAKEIYGSEIAVVQEKWSETYGNTFKYKSVLNQDVLYTADTRAVSHVFNHTDEYQKPEDVRSSLAELLAEGLLVVEGEQHRRQKRVMNAAFSPAQIRELTEIFIEKSIRLCNVWKDRMPANGELTHVNICEDLSRVTFDIIGLADDLNLPGFNHDFDSMNPEAKPDPLTNAFKAVFRQSSSMPTIVRMLKKYVPFFRQFAAKFIQFERDQASARSVMNRMGMQMIKEKKAEISSAIAAAGSDQKLNSVNSRNLLTVLIKANMDPSISPSQRLSDKDVLAQVPTFLVAGHETTSNSTAWAMFALSQAPEVQHRLREELRNVPTETPTMDELSALPYLDAVVREVLRLYAPVPIALRTAVRDDVLPLQTPWTDIYGQQHDSINVPGGTLIDIPLLAMNRSKELWGEDAFEFKPERWSSIPANARSIPGVWSNLTTFLGGPRSCIGYRFTIIEMKAIIFSLIRAFEFELAIPASSIKATWGLVQRPRIRGEEEKGAQLPMHLKLYKPL</sequence>
<dbReference type="GO" id="GO:0020037">
    <property type="term" value="F:heme binding"/>
    <property type="evidence" value="ECO:0007669"/>
    <property type="project" value="InterPro"/>
</dbReference>
<name>J4GF04_9APHY</name>
<dbReference type="AlphaFoldDB" id="J4GF04"/>
<dbReference type="PRINTS" id="PR00463">
    <property type="entry name" value="EP450I"/>
</dbReference>
<dbReference type="GO" id="GO:0004497">
    <property type="term" value="F:monooxygenase activity"/>
    <property type="evidence" value="ECO:0007669"/>
    <property type="project" value="UniProtKB-KW"/>
</dbReference>
<comment type="cofactor">
    <cofactor evidence="1 9">
        <name>heme</name>
        <dbReference type="ChEBI" id="CHEBI:30413"/>
    </cofactor>
</comment>
<accession>J4GF04</accession>
<keyword evidence="5 9" id="KW-0479">Metal-binding</keyword>
<dbReference type="OrthoDB" id="1470350at2759"/>
<evidence type="ECO:0000256" key="5">
    <source>
        <dbReference type="ARBA" id="ARBA00022723"/>
    </source>
</evidence>
<keyword evidence="7 9" id="KW-0408">Iron</keyword>
<evidence type="ECO:0000256" key="1">
    <source>
        <dbReference type="ARBA" id="ARBA00001971"/>
    </source>
</evidence>
<keyword evidence="11" id="KW-1185">Reference proteome</keyword>
<keyword evidence="8" id="KW-0503">Monooxygenase</keyword>
<dbReference type="GO" id="GO:0016705">
    <property type="term" value="F:oxidoreductase activity, acting on paired donors, with incorporation or reduction of molecular oxygen"/>
    <property type="evidence" value="ECO:0007669"/>
    <property type="project" value="InterPro"/>
</dbReference>
<dbReference type="GO" id="GO:0005506">
    <property type="term" value="F:iron ion binding"/>
    <property type="evidence" value="ECO:0007669"/>
    <property type="project" value="InterPro"/>
</dbReference>
<evidence type="ECO:0000256" key="2">
    <source>
        <dbReference type="ARBA" id="ARBA00005179"/>
    </source>
</evidence>
<dbReference type="Pfam" id="PF00067">
    <property type="entry name" value="p450"/>
    <property type="match status" value="1"/>
</dbReference>
<evidence type="ECO:0008006" key="12">
    <source>
        <dbReference type="Google" id="ProtNLM"/>
    </source>
</evidence>
<organism evidence="10 11">
    <name type="scientific">Fibroporia radiculosa</name>
    <dbReference type="NCBI Taxonomy" id="599839"/>
    <lineage>
        <taxon>Eukaryota</taxon>
        <taxon>Fungi</taxon>
        <taxon>Dikarya</taxon>
        <taxon>Basidiomycota</taxon>
        <taxon>Agaricomycotina</taxon>
        <taxon>Agaricomycetes</taxon>
        <taxon>Polyporales</taxon>
        <taxon>Fibroporiaceae</taxon>
        <taxon>Fibroporia</taxon>
    </lineage>
</organism>
<evidence type="ECO:0000256" key="9">
    <source>
        <dbReference type="PIRSR" id="PIRSR602401-1"/>
    </source>
</evidence>
<proteinExistence type="inferred from homology"/>
<keyword evidence="6" id="KW-0560">Oxidoreductase</keyword>
<dbReference type="PANTHER" id="PTHR24305">
    <property type="entry name" value="CYTOCHROME P450"/>
    <property type="match status" value="1"/>
</dbReference>
<reference evidence="10 11" key="1">
    <citation type="journal article" date="2012" name="Appl. Environ. Microbiol.">
        <title>Short-read sequencing for genomic analysis of the brown rot fungus Fibroporia radiculosa.</title>
        <authorList>
            <person name="Tang J.D."/>
            <person name="Perkins A.D."/>
            <person name="Sonstegard T.S."/>
            <person name="Schroeder S.G."/>
            <person name="Burgess S.C."/>
            <person name="Diehl S.V."/>
        </authorList>
    </citation>
    <scope>NUCLEOTIDE SEQUENCE [LARGE SCALE GENOMIC DNA]</scope>
    <source>
        <strain evidence="10 11">TFFH 294</strain>
    </source>
</reference>
<dbReference type="RefSeq" id="XP_012184656.1">
    <property type="nucleotide sequence ID" value="XM_012329266.1"/>
</dbReference>
<keyword evidence="4 9" id="KW-0349">Heme</keyword>
<evidence type="ECO:0000313" key="11">
    <source>
        <dbReference type="Proteomes" id="UP000006352"/>
    </source>
</evidence>
<evidence type="ECO:0000256" key="7">
    <source>
        <dbReference type="ARBA" id="ARBA00023004"/>
    </source>
</evidence>
<dbReference type="CDD" id="cd11069">
    <property type="entry name" value="CYP_FUM15-like"/>
    <property type="match status" value="1"/>
</dbReference>
<dbReference type="InterPro" id="IPR001128">
    <property type="entry name" value="Cyt_P450"/>
</dbReference>
<evidence type="ECO:0000256" key="6">
    <source>
        <dbReference type="ARBA" id="ARBA00023002"/>
    </source>
</evidence>
<dbReference type="EMBL" id="HE797188">
    <property type="protein sequence ID" value="CCM05373.1"/>
    <property type="molecule type" value="Genomic_DNA"/>
</dbReference>
<evidence type="ECO:0000256" key="8">
    <source>
        <dbReference type="ARBA" id="ARBA00023033"/>
    </source>
</evidence>
<evidence type="ECO:0000256" key="4">
    <source>
        <dbReference type="ARBA" id="ARBA00022617"/>
    </source>
</evidence>
<evidence type="ECO:0000313" key="10">
    <source>
        <dbReference type="EMBL" id="CCM05373.1"/>
    </source>
</evidence>
<evidence type="ECO:0000256" key="3">
    <source>
        <dbReference type="ARBA" id="ARBA00010617"/>
    </source>
</evidence>
<dbReference type="InterPro" id="IPR036396">
    <property type="entry name" value="Cyt_P450_sf"/>
</dbReference>
<dbReference type="Proteomes" id="UP000006352">
    <property type="component" value="Unassembled WGS sequence"/>
</dbReference>
<dbReference type="Gene3D" id="1.10.630.10">
    <property type="entry name" value="Cytochrome P450"/>
    <property type="match status" value="1"/>
</dbReference>
<dbReference type="STRING" id="599839.J4GF04"/>
<dbReference type="GeneID" id="24100284"/>
<comment type="similarity">
    <text evidence="3">Belongs to the cytochrome P450 family.</text>
</comment>